<dbReference type="HOGENOM" id="CLU_2743846_0_0_1"/>
<dbReference type="PaxDb" id="3880-AES74747"/>
<evidence type="ECO:0000313" key="2">
    <source>
        <dbReference type="EnsemblPlants" id="AES74747"/>
    </source>
</evidence>
<dbReference type="EMBL" id="CM001222">
    <property type="protein sequence ID" value="AES74747.1"/>
    <property type="molecule type" value="Genomic_DNA"/>
</dbReference>
<evidence type="ECO:0000313" key="3">
    <source>
        <dbReference type="Proteomes" id="UP000002051"/>
    </source>
</evidence>
<proteinExistence type="predicted"/>
<dbReference type="AlphaFoldDB" id="G7KKX6"/>
<keyword evidence="3" id="KW-1185">Reference proteome</keyword>
<reference evidence="2" key="3">
    <citation type="submission" date="2015-04" db="UniProtKB">
        <authorList>
            <consortium name="EnsemblPlants"/>
        </authorList>
    </citation>
    <scope>IDENTIFICATION</scope>
    <source>
        <strain evidence="2">cv. Jemalong A17</strain>
    </source>
</reference>
<sequence length="71" mass="8255">MYESGFETCLVDRDIMVCMSRVVGLGSWGVLLSRFQVRFSLVPILRASPYKTLLWFRTGPRKWTVRLILSD</sequence>
<evidence type="ECO:0000313" key="1">
    <source>
        <dbReference type="EMBL" id="AES74747.1"/>
    </source>
</evidence>
<reference evidence="1 3" key="1">
    <citation type="journal article" date="2011" name="Nature">
        <title>The Medicago genome provides insight into the evolution of rhizobial symbioses.</title>
        <authorList>
            <person name="Young N.D."/>
            <person name="Debelle F."/>
            <person name="Oldroyd G.E."/>
            <person name="Geurts R."/>
            <person name="Cannon S.B."/>
            <person name="Udvardi M.K."/>
            <person name="Benedito V.A."/>
            <person name="Mayer K.F."/>
            <person name="Gouzy J."/>
            <person name="Schoof H."/>
            <person name="Van de Peer Y."/>
            <person name="Proost S."/>
            <person name="Cook D.R."/>
            <person name="Meyers B.C."/>
            <person name="Spannagl M."/>
            <person name="Cheung F."/>
            <person name="De Mita S."/>
            <person name="Krishnakumar V."/>
            <person name="Gundlach H."/>
            <person name="Zhou S."/>
            <person name="Mudge J."/>
            <person name="Bharti A.K."/>
            <person name="Murray J.D."/>
            <person name="Naoumkina M.A."/>
            <person name="Rosen B."/>
            <person name="Silverstein K.A."/>
            <person name="Tang H."/>
            <person name="Rombauts S."/>
            <person name="Zhao P.X."/>
            <person name="Zhou P."/>
            <person name="Barbe V."/>
            <person name="Bardou P."/>
            <person name="Bechner M."/>
            <person name="Bellec A."/>
            <person name="Berger A."/>
            <person name="Berges H."/>
            <person name="Bidwell S."/>
            <person name="Bisseling T."/>
            <person name="Choisne N."/>
            <person name="Couloux A."/>
            <person name="Denny R."/>
            <person name="Deshpande S."/>
            <person name="Dai X."/>
            <person name="Doyle J.J."/>
            <person name="Dudez A.M."/>
            <person name="Farmer A.D."/>
            <person name="Fouteau S."/>
            <person name="Franken C."/>
            <person name="Gibelin C."/>
            <person name="Gish J."/>
            <person name="Goldstein S."/>
            <person name="Gonzalez A.J."/>
            <person name="Green P.J."/>
            <person name="Hallab A."/>
            <person name="Hartog M."/>
            <person name="Hua A."/>
            <person name="Humphray S.J."/>
            <person name="Jeong D.H."/>
            <person name="Jing Y."/>
            <person name="Jocker A."/>
            <person name="Kenton S.M."/>
            <person name="Kim D.J."/>
            <person name="Klee K."/>
            <person name="Lai H."/>
            <person name="Lang C."/>
            <person name="Lin S."/>
            <person name="Macmil S.L."/>
            <person name="Magdelenat G."/>
            <person name="Matthews L."/>
            <person name="McCorrison J."/>
            <person name="Monaghan E.L."/>
            <person name="Mun J.H."/>
            <person name="Najar F.Z."/>
            <person name="Nicholson C."/>
            <person name="Noirot C."/>
            <person name="O'Bleness M."/>
            <person name="Paule C.R."/>
            <person name="Poulain J."/>
            <person name="Prion F."/>
            <person name="Qin B."/>
            <person name="Qu C."/>
            <person name="Retzel E.F."/>
            <person name="Riddle C."/>
            <person name="Sallet E."/>
            <person name="Samain S."/>
            <person name="Samson N."/>
            <person name="Sanders I."/>
            <person name="Saurat O."/>
            <person name="Scarpelli C."/>
            <person name="Schiex T."/>
            <person name="Segurens B."/>
            <person name="Severin A.J."/>
            <person name="Sherrier D.J."/>
            <person name="Shi R."/>
            <person name="Sims S."/>
            <person name="Singer S.R."/>
            <person name="Sinharoy S."/>
            <person name="Sterck L."/>
            <person name="Viollet A."/>
            <person name="Wang B.B."/>
            <person name="Wang K."/>
            <person name="Wang M."/>
            <person name="Wang X."/>
            <person name="Warfsmann J."/>
            <person name="Weissenbach J."/>
            <person name="White D.D."/>
            <person name="White J.D."/>
            <person name="Wiley G.B."/>
            <person name="Wincker P."/>
            <person name="Xing Y."/>
            <person name="Yang L."/>
            <person name="Yao Z."/>
            <person name="Ying F."/>
            <person name="Zhai J."/>
            <person name="Zhou L."/>
            <person name="Zuber A."/>
            <person name="Denarie J."/>
            <person name="Dixon R.A."/>
            <person name="May G.D."/>
            <person name="Schwartz D.C."/>
            <person name="Rogers J."/>
            <person name="Quetier F."/>
            <person name="Town C.D."/>
            <person name="Roe B.A."/>
        </authorList>
    </citation>
    <scope>NUCLEOTIDE SEQUENCE [LARGE SCALE GENOMIC DNA]</scope>
    <source>
        <strain evidence="1">A17</strain>
        <strain evidence="2 3">cv. Jemalong A17</strain>
    </source>
</reference>
<gene>
    <name evidence="1" type="ordered locus">MTR_6g012680</name>
</gene>
<name>G7KKX6_MEDTR</name>
<reference evidence="1 3" key="2">
    <citation type="journal article" date="2014" name="BMC Genomics">
        <title>An improved genome release (version Mt4.0) for the model legume Medicago truncatula.</title>
        <authorList>
            <person name="Tang H."/>
            <person name="Krishnakumar V."/>
            <person name="Bidwell S."/>
            <person name="Rosen B."/>
            <person name="Chan A."/>
            <person name="Zhou S."/>
            <person name="Gentzbittel L."/>
            <person name="Childs K.L."/>
            <person name="Yandell M."/>
            <person name="Gundlach H."/>
            <person name="Mayer K.F."/>
            <person name="Schwartz D.C."/>
            <person name="Town C.D."/>
        </authorList>
    </citation>
    <scope>GENOME REANNOTATION</scope>
    <source>
        <strain evidence="2 3">cv. Jemalong A17</strain>
    </source>
</reference>
<accession>G7KKX6</accession>
<dbReference type="Proteomes" id="UP000002051">
    <property type="component" value="Chromosome 6"/>
</dbReference>
<organism evidence="1 3">
    <name type="scientific">Medicago truncatula</name>
    <name type="common">Barrel medic</name>
    <name type="synonym">Medicago tribuloides</name>
    <dbReference type="NCBI Taxonomy" id="3880"/>
    <lineage>
        <taxon>Eukaryota</taxon>
        <taxon>Viridiplantae</taxon>
        <taxon>Streptophyta</taxon>
        <taxon>Embryophyta</taxon>
        <taxon>Tracheophyta</taxon>
        <taxon>Spermatophyta</taxon>
        <taxon>Magnoliopsida</taxon>
        <taxon>eudicotyledons</taxon>
        <taxon>Gunneridae</taxon>
        <taxon>Pentapetalae</taxon>
        <taxon>rosids</taxon>
        <taxon>fabids</taxon>
        <taxon>Fabales</taxon>
        <taxon>Fabaceae</taxon>
        <taxon>Papilionoideae</taxon>
        <taxon>50 kb inversion clade</taxon>
        <taxon>NPAAA clade</taxon>
        <taxon>Hologalegina</taxon>
        <taxon>IRL clade</taxon>
        <taxon>Trifolieae</taxon>
        <taxon>Medicago</taxon>
    </lineage>
</organism>
<dbReference type="EnsemblPlants" id="AES74747">
    <property type="protein sequence ID" value="AES74747"/>
    <property type="gene ID" value="MTR_6g012680"/>
</dbReference>
<protein>
    <submittedName>
        <fullName evidence="1 2">Uncharacterized protein</fullName>
    </submittedName>
</protein>